<dbReference type="PANTHER" id="PTHR35333">
    <property type="entry name" value="BETA-LACTAMASE"/>
    <property type="match status" value="1"/>
</dbReference>
<dbReference type="InterPro" id="IPR012338">
    <property type="entry name" value="Beta-lactam/transpept-like"/>
</dbReference>
<evidence type="ECO:0000259" key="1">
    <source>
        <dbReference type="Pfam" id="PF13354"/>
    </source>
</evidence>
<dbReference type="EMBL" id="BSKO01000001">
    <property type="protein sequence ID" value="GLO66369.1"/>
    <property type="molecule type" value="Genomic_DNA"/>
</dbReference>
<dbReference type="InterPro" id="IPR000871">
    <property type="entry name" value="Beta-lactam_class-A"/>
</dbReference>
<protein>
    <submittedName>
        <fullName evidence="2">D-alanyl-D-alanine carboxypeptidase</fullName>
    </submittedName>
</protein>
<reference evidence="2 3" key="1">
    <citation type="submission" date="2023-02" db="EMBL/GenBank/DDBJ databases">
        <title>Oceanobacillus kimchii IFOP_LL358 isolated form Alexandrium catenella lab strain.</title>
        <authorList>
            <person name="Gajardo G."/>
            <person name="Ueki S."/>
            <person name="Maruyama F."/>
        </authorList>
    </citation>
    <scope>NUCLEOTIDE SEQUENCE [LARGE SCALE GENOMIC DNA]</scope>
    <source>
        <strain evidence="2 3">IFOP_LL358</strain>
    </source>
</reference>
<feature type="domain" description="Beta-lactamase class A catalytic" evidence="1">
    <location>
        <begin position="62"/>
        <end position="177"/>
    </location>
</feature>
<dbReference type="InterPro" id="IPR045155">
    <property type="entry name" value="Beta-lactam_cat"/>
</dbReference>
<sequence length="374" mass="42981">MGRTFKIFSLLLLLWLIGCSKESTQQSKEEDKKDNGGENDPIIKFIQDNKKNENVAFSMHWNDQNVVDINSNKALPLASTAKIIVAIEYANQAAESLIDPREEIALEELNKYYLPYTDGGAHEAWLDQFENSTQSVSLEEIAKGMIGYSSNANTDYLIEKLGLDAINNRVNELNLTHHEPLYPFTSTLWIGHHLLNEGVEEEDLVESLRNMSDEAYRNTSRRIFDEWQKTPLTDQEKMDGLEVLTMDIQRVWSDRLPKASTNDYTQIMKKLNGKDYYSEQVHSYLDPVMEQMMNNPVYQTVAEHVGFKGGSTAFVLTMSMYATDNKGNQMEMAFFSNDLNSEEFELLSEQISNFQVKLLTEETFRDEVQEQLNK</sequence>
<dbReference type="GO" id="GO:0004180">
    <property type="term" value="F:carboxypeptidase activity"/>
    <property type="evidence" value="ECO:0007669"/>
    <property type="project" value="UniProtKB-KW"/>
</dbReference>
<keyword evidence="2" id="KW-0378">Hydrolase</keyword>
<keyword evidence="2" id="KW-0645">Protease</keyword>
<proteinExistence type="predicted"/>
<dbReference type="RefSeq" id="WP_317958175.1">
    <property type="nucleotide sequence ID" value="NZ_BSKO01000001.1"/>
</dbReference>
<evidence type="ECO:0000313" key="3">
    <source>
        <dbReference type="Proteomes" id="UP001275436"/>
    </source>
</evidence>
<gene>
    <name evidence="2" type="ORF">MACH08_21530</name>
</gene>
<keyword evidence="2" id="KW-0121">Carboxypeptidase</keyword>
<accession>A0ABQ5THM1</accession>
<name>A0ABQ5THM1_9BACI</name>
<dbReference type="Gene3D" id="3.40.710.10">
    <property type="entry name" value="DD-peptidase/beta-lactamase superfamily"/>
    <property type="match status" value="1"/>
</dbReference>
<comment type="caution">
    <text evidence="2">The sequence shown here is derived from an EMBL/GenBank/DDBJ whole genome shotgun (WGS) entry which is preliminary data.</text>
</comment>
<dbReference type="PANTHER" id="PTHR35333:SF3">
    <property type="entry name" value="BETA-LACTAMASE-TYPE TRANSPEPTIDASE FOLD CONTAINING PROTEIN"/>
    <property type="match status" value="1"/>
</dbReference>
<dbReference type="Pfam" id="PF13354">
    <property type="entry name" value="Beta-lactamase2"/>
    <property type="match status" value="1"/>
</dbReference>
<keyword evidence="3" id="KW-1185">Reference proteome</keyword>
<evidence type="ECO:0000313" key="2">
    <source>
        <dbReference type="EMBL" id="GLO66369.1"/>
    </source>
</evidence>
<dbReference type="Proteomes" id="UP001275436">
    <property type="component" value="Unassembled WGS sequence"/>
</dbReference>
<organism evidence="2 3">
    <name type="scientific">Oceanobacillus kimchii</name>
    <dbReference type="NCBI Taxonomy" id="746691"/>
    <lineage>
        <taxon>Bacteria</taxon>
        <taxon>Bacillati</taxon>
        <taxon>Bacillota</taxon>
        <taxon>Bacilli</taxon>
        <taxon>Bacillales</taxon>
        <taxon>Bacillaceae</taxon>
        <taxon>Oceanobacillus</taxon>
    </lineage>
</organism>
<dbReference type="PROSITE" id="PS51257">
    <property type="entry name" value="PROKAR_LIPOPROTEIN"/>
    <property type="match status" value="1"/>
</dbReference>
<dbReference type="SUPFAM" id="SSF56601">
    <property type="entry name" value="beta-lactamase/transpeptidase-like"/>
    <property type="match status" value="1"/>
</dbReference>